<keyword evidence="2" id="KW-1185">Reference proteome</keyword>
<sequence>MKRPEQAQRDTFAMDQNAHCDLMAARLANQKPHLLALAESGHPQAFDQAWNLLDPIFFEAERHGLGSRCYHLIGLLLAESGLNRRLR</sequence>
<dbReference type="Proteomes" id="UP000251842">
    <property type="component" value="Chromosome"/>
</dbReference>
<organism evidence="1 2">
    <name type="scientific">Solilutibacter oculi</name>
    <dbReference type="NCBI Taxonomy" id="2698682"/>
    <lineage>
        <taxon>Bacteria</taxon>
        <taxon>Pseudomonadati</taxon>
        <taxon>Pseudomonadota</taxon>
        <taxon>Gammaproteobacteria</taxon>
        <taxon>Lysobacterales</taxon>
        <taxon>Lysobacteraceae</taxon>
        <taxon>Solilutibacter</taxon>
    </lineage>
</organism>
<protein>
    <submittedName>
        <fullName evidence="1">Uncharacterized protein</fullName>
    </submittedName>
</protein>
<dbReference type="AlphaFoldDB" id="A0A344J610"/>
<dbReference type="EMBL" id="CP029556">
    <property type="protein sequence ID" value="AXA84470.1"/>
    <property type="molecule type" value="Genomic_DNA"/>
</dbReference>
<name>A0A344J610_9GAMM</name>
<proteinExistence type="predicted"/>
<dbReference type="KEGG" id="lue:DCD74_07015"/>
<evidence type="ECO:0000313" key="2">
    <source>
        <dbReference type="Proteomes" id="UP000251842"/>
    </source>
</evidence>
<accession>A0A344J610</accession>
<evidence type="ECO:0000313" key="1">
    <source>
        <dbReference type="EMBL" id="AXA84470.1"/>
    </source>
</evidence>
<reference evidence="2" key="1">
    <citation type="submission" date="2018-05" db="EMBL/GenBank/DDBJ databases">
        <title>Luteimonas pekinense sp. nov., isolated from human Meibomian gland secretions, Beijing, China.</title>
        <authorList>
            <person name="Wen T."/>
            <person name="Bai H."/>
            <person name="Lv H."/>
        </authorList>
    </citation>
    <scope>NUCLEOTIDE SEQUENCE [LARGE SCALE GENOMIC DNA]</scope>
    <source>
        <strain evidence="2">83-4</strain>
    </source>
</reference>
<gene>
    <name evidence="1" type="ORF">DCD74_07015</name>
</gene>